<dbReference type="InterPro" id="IPR036010">
    <property type="entry name" value="2Fe-2S_ferredoxin-like_sf"/>
</dbReference>
<dbReference type="SUPFAM" id="SSF54292">
    <property type="entry name" value="2Fe-2S ferredoxin-like"/>
    <property type="match status" value="1"/>
</dbReference>
<feature type="domain" description="FAD-binding FR-type" evidence="10">
    <location>
        <begin position="3"/>
        <end position="105"/>
    </location>
</feature>
<protein>
    <submittedName>
        <fullName evidence="11">PDR/VanB family oxidoreductase</fullName>
    </submittedName>
</protein>
<comment type="cofactor">
    <cofactor evidence="1">
        <name>FMN</name>
        <dbReference type="ChEBI" id="CHEBI:58210"/>
    </cofactor>
</comment>
<evidence type="ECO:0000256" key="7">
    <source>
        <dbReference type="ARBA" id="ARBA00023004"/>
    </source>
</evidence>
<keyword evidence="5" id="KW-0479">Metal-binding</keyword>
<keyword evidence="6" id="KW-0560">Oxidoreductase</keyword>
<dbReference type="InterPro" id="IPR050415">
    <property type="entry name" value="MRET"/>
</dbReference>
<comment type="caution">
    <text evidence="11">The sequence shown here is derived from an EMBL/GenBank/DDBJ whole genome shotgun (WGS) entry which is preliminary data.</text>
</comment>
<dbReference type="RefSeq" id="WP_386364501.1">
    <property type="nucleotide sequence ID" value="NZ_JBHRXZ010000022.1"/>
</dbReference>
<keyword evidence="12" id="KW-1185">Reference proteome</keyword>
<evidence type="ECO:0000259" key="10">
    <source>
        <dbReference type="PROSITE" id="PS51384"/>
    </source>
</evidence>
<accession>A0ABV7T5K7</accession>
<evidence type="ECO:0000256" key="6">
    <source>
        <dbReference type="ARBA" id="ARBA00023002"/>
    </source>
</evidence>
<sequence length="318" mass="34609">MTTATTTALVHTLRYEAEGIISVELRPWGDNVFAPFEAGSHIDLHLANGLVRSYSLLNSPDERNRYVVGILRDRKSRGGSEYVHSQLRVGMQLSISQPRNNFHLEAGAGHSVLVAGGIGITPIYCMYRQLLALGRSAELIYCARSRREAALLEEIAGLPGKVVLHFDDEKRTPPDLAAYLAGRPSDTHFYCCGPTPMLDAFEGACERLGYPHAHIERFAAAELPPAVDAQGSYSVELKRSGKTLQMEPGQNLLDALLEAGCDIDNSCREGVCGACETRVLEGQPDHRDGVLSKAEREAGKSMMVCVSGCRSARLVLDV</sequence>
<dbReference type="PROSITE" id="PS00197">
    <property type="entry name" value="2FE2S_FER_1"/>
    <property type="match status" value="1"/>
</dbReference>
<organism evidence="11 12">
    <name type="scientific">Stutzerimonas tarimensis</name>
    <dbReference type="NCBI Taxonomy" id="1507735"/>
    <lineage>
        <taxon>Bacteria</taxon>
        <taxon>Pseudomonadati</taxon>
        <taxon>Pseudomonadota</taxon>
        <taxon>Gammaproteobacteria</taxon>
        <taxon>Pseudomonadales</taxon>
        <taxon>Pseudomonadaceae</taxon>
        <taxon>Stutzerimonas</taxon>
    </lineage>
</organism>
<dbReference type="Gene3D" id="3.40.50.80">
    <property type="entry name" value="Nucleotide-binding domain of ferredoxin-NADP reductase (FNR) module"/>
    <property type="match status" value="1"/>
</dbReference>
<dbReference type="Proteomes" id="UP001595630">
    <property type="component" value="Unassembled WGS sequence"/>
</dbReference>
<evidence type="ECO:0000256" key="2">
    <source>
        <dbReference type="ARBA" id="ARBA00022630"/>
    </source>
</evidence>
<dbReference type="PANTHER" id="PTHR47354">
    <property type="entry name" value="NADH OXIDOREDUCTASE HCR"/>
    <property type="match status" value="1"/>
</dbReference>
<keyword evidence="8" id="KW-0411">Iron-sulfur</keyword>
<dbReference type="InterPro" id="IPR006058">
    <property type="entry name" value="2Fe2S_fd_BS"/>
</dbReference>
<dbReference type="InterPro" id="IPR012675">
    <property type="entry name" value="Beta-grasp_dom_sf"/>
</dbReference>
<evidence type="ECO:0000256" key="3">
    <source>
        <dbReference type="ARBA" id="ARBA00022643"/>
    </source>
</evidence>
<dbReference type="InterPro" id="IPR054582">
    <property type="entry name" value="DmmA-like_N"/>
</dbReference>
<feature type="domain" description="2Fe-2S ferredoxin-type" evidence="9">
    <location>
        <begin position="233"/>
        <end position="318"/>
    </location>
</feature>
<name>A0ABV7T5K7_9GAMM</name>
<dbReference type="Gene3D" id="2.40.30.10">
    <property type="entry name" value="Translation factors"/>
    <property type="match status" value="1"/>
</dbReference>
<dbReference type="SUPFAM" id="SSF63380">
    <property type="entry name" value="Riboflavin synthase domain-like"/>
    <property type="match status" value="1"/>
</dbReference>
<reference evidence="12" key="1">
    <citation type="journal article" date="2019" name="Int. J. Syst. Evol. Microbiol.">
        <title>The Global Catalogue of Microorganisms (GCM) 10K type strain sequencing project: providing services to taxonomists for standard genome sequencing and annotation.</title>
        <authorList>
            <consortium name="The Broad Institute Genomics Platform"/>
            <consortium name="The Broad Institute Genome Sequencing Center for Infectious Disease"/>
            <person name="Wu L."/>
            <person name="Ma J."/>
        </authorList>
    </citation>
    <scope>NUCLEOTIDE SEQUENCE [LARGE SCALE GENOMIC DNA]</scope>
    <source>
        <strain evidence="12">KCTC 42447</strain>
    </source>
</reference>
<evidence type="ECO:0000259" key="9">
    <source>
        <dbReference type="PROSITE" id="PS51085"/>
    </source>
</evidence>
<keyword evidence="2" id="KW-0285">Flavoprotein</keyword>
<keyword evidence="7" id="KW-0408">Iron</keyword>
<dbReference type="PANTHER" id="PTHR47354:SF1">
    <property type="entry name" value="CARNITINE MONOOXYGENASE REDUCTASE SUBUNIT"/>
    <property type="match status" value="1"/>
</dbReference>
<dbReference type="InterPro" id="IPR017927">
    <property type="entry name" value="FAD-bd_FR_type"/>
</dbReference>
<proteinExistence type="predicted"/>
<keyword evidence="3" id="KW-0288">FMN</keyword>
<evidence type="ECO:0000256" key="4">
    <source>
        <dbReference type="ARBA" id="ARBA00022714"/>
    </source>
</evidence>
<dbReference type="Pfam" id="PF22290">
    <property type="entry name" value="DmmA-like_N"/>
    <property type="match status" value="1"/>
</dbReference>
<dbReference type="PROSITE" id="PS51085">
    <property type="entry name" value="2FE2S_FER_2"/>
    <property type="match status" value="1"/>
</dbReference>
<dbReference type="PRINTS" id="PR00409">
    <property type="entry name" value="PHDIOXRDTASE"/>
</dbReference>
<keyword evidence="4" id="KW-0001">2Fe-2S</keyword>
<gene>
    <name evidence="11" type="ORF">ACFOMF_10420</name>
</gene>
<dbReference type="Gene3D" id="3.10.20.30">
    <property type="match status" value="1"/>
</dbReference>
<dbReference type="CDD" id="cd00207">
    <property type="entry name" value="fer2"/>
    <property type="match status" value="1"/>
</dbReference>
<evidence type="ECO:0000256" key="1">
    <source>
        <dbReference type="ARBA" id="ARBA00001917"/>
    </source>
</evidence>
<evidence type="ECO:0000313" key="12">
    <source>
        <dbReference type="Proteomes" id="UP001595630"/>
    </source>
</evidence>
<evidence type="ECO:0000256" key="8">
    <source>
        <dbReference type="ARBA" id="ARBA00023014"/>
    </source>
</evidence>
<dbReference type="EMBL" id="JBHRXZ010000022">
    <property type="protein sequence ID" value="MFC3608191.1"/>
    <property type="molecule type" value="Genomic_DNA"/>
</dbReference>
<dbReference type="InterPro" id="IPR017938">
    <property type="entry name" value="Riboflavin_synthase-like_b-brl"/>
</dbReference>
<dbReference type="SUPFAM" id="SSF52343">
    <property type="entry name" value="Ferredoxin reductase-like, C-terminal NADP-linked domain"/>
    <property type="match status" value="1"/>
</dbReference>
<evidence type="ECO:0000256" key="5">
    <source>
        <dbReference type="ARBA" id="ARBA00022723"/>
    </source>
</evidence>
<dbReference type="InterPro" id="IPR039261">
    <property type="entry name" value="FNR_nucleotide-bd"/>
</dbReference>
<evidence type="ECO:0000313" key="11">
    <source>
        <dbReference type="EMBL" id="MFC3608191.1"/>
    </source>
</evidence>
<dbReference type="Pfam" id="PF00111">
    <property type="entry name" value="Fer2"/>
    <property type="match status" value="1"/>
</dbReference>
<dbReference type="PROSITE" id="PS51384">
    <property type="entry name" value="FAD_FR"/>
    <property type="match status" value="1"/>
</dbReference>
<dbReference type="CDD" id="cd06185">
    <property type="entry name" value="PDR_like"/>
    <property type="match status" value="1"/>
</dbReference>
<dbReference type="InterPro" id="IPR001041">
    <property type="entry name" value="2Fe-2S_ferredoxin-type"/>
</dbReference>